<evidence type="ECO:0000313" key="1">
    <source>
        <dbReference type="EMBL" id="KAK3699727.1"/>
    </source>
</evidence>
<dbReference type="EMBL" id="JAUTXU010000194">
    <property type="protein sequence ID" value="KAK3699727.1"/>
    <property type="molecule type" value="Genomic_DNA"/>
</dbReference>
<reference evidence="1" key="1">
    <citation type="submission" date="2023-07" db="EMBL/GenBank/DDBJ databases">
        <title>Black Yeasts Isolated from many extreme environments.</title>
        <authorList>
            <person name="Coleine C."/>
            <person name="Stajich J.E."/>
            <person name="Selbmann L."/>
        </authorList>
    </citation>
    <scope>NUCLEOTIDE SEQUENCE</scope>
    <source>
        <strain evidence="1">CCFEE 5714</strain>
    </source>
</reference>
<evidence type="ECO:0000313" key="2">
    <source>
        <dbReference type="Proteomes" id="UP001281147"/>
    </source>
</evidence>
<accession>A0ACC3MPS7</accession>
<dbReference type="Proteomes" id="UP001281147">
    <property type="component" value="Unassembled WGS sequence"/>
</dbReference>
<comment type="caution">
    <text evidence="1">The sequence shown here is derived from an EMBL/GenBank/DDBJ whole genome shotgun (WGS) entry which is preliminary data.</text>
</comment>
<gene>
    <name evidence="1" type="ORF">LTR37_016332</name>
</gene>
<name>A0ACC3MPS7_9PEZI</name>
<proteinExistence type="predicted"/>
<sequence>MSQGQGVHNHAGFAQVGYPGYGVNQFYPQQQLQQQQQQQMMLDQQMRGTGADDEPQRDKHGSNIVGGHKGQGMVGGYMGQGTMDELRMGGRNMGKGMMGARQHYTASQTPMAQRPVERAPKSQNDCNSLYGDRISVQDEFEVQVAVVAKAAEPHQTRSKPQA</sequence>
<organism evidence="1 2">
    <name type="scientific">Vermiconidia calcicola</name>
    <dbReference type="NCBI Taxonomy" id="1690605"/>
    <lineage>
        <taxon>Eukaryota</taxon>
        <taxon>Fungi</taxon>
        <taxon>Dikarya</taxon>
        <taxon>Ascomycota</taxon>
        <taxon>Pezizomycotina</taxon>
        <taxon>Dothideomycetes</taxon>
        <taxon>Dothideomycetidae</taxon>
        <taxon>Mycosphaerellales</taxon>
        <taxon>Extremaceae</taxon>
        <taxon>Vermiconidia</taxon>
    </lineage>
</organism>
<keyword evidence="2" id="KW-1185">Reference proteome</keyword>
<protein>
    <submittedName>
        <fullName evidence="1">Uncharacterized protein</fullName>
    </submittedName>
</protein>